<name>A0AA40AAW3_9PEZI</name>
<reference evidence="2" key="1">
    <citation type="submission" date="2023-06" db="EMBL/GenBank/DDBJ databases">
        <title>Genome-scale phylogeny and comparative genomics of the fungal order Sordariales.</title>
        <authorList>
            <consortium name="Lawrence Berkeley National Laboratory"/>
            <person name="Hensen N."/>
            <person name="Bonometti L."/>
            <person name="Westerberg I."/>
            <person name="Brannstrom I.O."/>
            <person name="Guillou S."/>
            <person name="Cros-Aarteil S."/>
            <person name="Calhoun S."/>
            <person name="Haridas S."/>
            <person name="Kuo A."/>
            <person name="Mondo S."/>
            <person name="Pangilinan J."/>
            <person name="Riley R."/>
            <person name="LaButti K."/>
            <person name="Andreopoulos B."/>
            <person name="Lipzen A."/>
            <person name="Chen C."/>
            <person name="Yanf M."/>
            <person name="Daum C."/>
            <person name="Ng V."/>
            <person name="Clum A."/>
            <person name="Steindorff A."/>
            <person name="Ohm R."/>
            <person name="Martin F."/>
            <person name="Silar P."/>
            <person name="Natvig D."/>
            <person name="Lalanne C."/>
            <person name="Gautier V."/>
            <person name="Ament-velasquez S.L."/>
            <person name="Kruys A."/>
            <person name="Hutchinson M.I."/>
            <person name="Powell A.J."/>
            <person name="Barry K."/>
            <person name="Miller A.N."/>
            <person name="Grigoriev I.V."/>
            <person name="Debuchy R."/>
            <person name="Gladieux P."/>
            <person name="Thoren M.H."/>
            <person name="Johannesson H."/>
        </authorList>
    </citation>
    <scope>NUCLEOTIDE SEQUENCE</scope>
    <source>
        <strain evidence="2">SMH2392-1A</strain>
    </source>
</reference>
<evidence type="ECO:0000313" key="2">
    <source>
        <dbReference type="EMBL" id="KAK0712512.1"/>
    </source>
</evidence>
<dbReference type="AlphaFoldDB" id="A0AA40AAW3"/>
<evidence type="ECO:0000256" key="1">
    <source>
        <dbReference type="SAM" id="SignalP"/>
    </source>
</evidence>
<dbReference type="EMBL" id="JAUIRO010000005">
    <property type="protein sequence ID" value="KAK0712512.1"/>
    <property type="molecule type" value="Genomic_DNA"/>
</dbReference>
<gene>
    <name evidence="2" type="ORF">B0T26DRAFT_648518</name>
</gene>
<accession>A0AA40AAW3</accession>
<dbReference type="GeneID" id="85321276"/>
<dbReference type="RefSeq" id="XP_060293835.1">
    <property type="nucleotide sequence ID" value="XM_060438006.1"/>
</dbReference>
<evidence type="ECO:0000313" key="3">
    <source>
        <dbReference type="Proteomes" id="UP001172101"/>
    </source>
</evidence>
<keyword evidence="3" id="KW-1185">Reference proteome</keyword>
<proteinExistence type="predicted"/>
<keyword evidence="1" id="KW-0732">Signal</keyword>
<feature type="signal peptide" evidence="1">
    <location>
        <begin position="1"/>
        <end position="19"/>
    </location>
</feature>
<evidence type="ECO:0008006" key="4">
    <source>
        <dbReference type="Google" id="ProtNLM"/>
    </source>
</evidence>
<comment type="caution">
    <text evidence="2">The sequence shown here is derived from an EMBL/GenBank/DDBJ whole genome shotgun (WGS) entry which is preliminary data.</text>
</comment>
<protein>
    <recommendedName>
        <fullName evidence="4">NACHT-NTPase and P-loop NTPases N-terminal domain-containing protein</fullName>
    </recommendedName>
</protein>
<organism evidence="2 3">
    <name type="scientific">Lasiosphaeria miniovina</name>
    <dbReference type="NCBI Taxonomy" id="1954250"/>
    <lineage>
        <taxon>Eukaryota</taxon>
        <taxon>Fungi</taxon>
        <taxon>Dikarya</taxon>
        <taxon>Ascomycota</taxon>
        <taxon>Pezizomycotina</taxon>
        <taxon>Sordariomycetes</taxon>
        <taxon>Sordariomycetidae</taxon>
        <taxon>Sordariales</taxon>
        <taxon>Lasiosphaeriaceae</taxon>
        <taxon>Lasiosphaeria</taxon>
    </lineage>
</organism>
<feature type="chain" id="PRO_5041442683" description="NACHT-NTPase and P-loop NTPases N-terminal domain-containing protein" evidence="1">
    <location>
        <begin position="20"/>
        <end position="143"/>
    </location>
</feature>
<sequence length="143" mass="15488">MAEVLGIVASLVAIGQALAAIPTIVDTLASVAAVSDELTDLVNEVSHVDQVLKTMSISTAPGSDIQEPPSLRATRSRLERVISQLTRLIDPYLSANTRNGQVRAVGLKWALKKKRIATLLSETREARLDLHFAVNTMMLESQQ</sequence>
<dbReference type="Proteomes" id="UP001172101">
    <property type="component" value="Unassembled WGS sequence"/>
</dbReference>